<reference evidence="1" key="1">
    <citation type="journal article" date="2014" name="Front. Microbiol.">
        <title>High frequency of phylogenetically diverse reductive dehalogenase-homologous genes in deep subseafloor sedimentary metagenomes.</title>
        <authorList>
            <person name="Kawai M."/>
            <person name="Futagami T."/>
            <person name="Toyoda A."/>
            <person name="Takaki Y."/>
            <person name="Nishi S."/>
            <person name="Hori S."/>
            <person name="Arai W."/>
            <person name="Tsubouchi T."/>
            <person name="Morono Y."/>
            <person name="Uchiyama I."/>
            <person name="Ito T."/>
            <person name="Fujiyama A."/>
            <person name="Inagaki F."/>
            <person name="Takami H."/>
        </authorList>
    </citation>
    <scope>NUCLEOTIDE SEQUENCE</scope>
    <source>
        <strain evidence="1">Expedition CK06-06</strain>
    </source>
</reference>
<gene>
    <name evidence="1" type="ORF">S12H4_14820</name>
</gene>
<dbReference type="InterPro" id="IPR023214">
    <property type="entry name" value="HAD_sf"/>
</dbReference>
<sequence length="255" mass="28545">MAEIKAIIFDQDGVIIDTERDGHRVAFNKTFKEFGFDFQWDVDYYHELLQVAGGKERMRHHLHTKGFGREVKPEEEDGLIKALHKRKTEIFIELIKEGALPLRPGIKRIMKEAMNRGLKVGICTTSNEKAAHAVAYEILKDIKFDFVLAGDVVEKKKPHPEIYLLALKKGGLKAGECIVFEDSCNGLLAAKAAAMNVVVTTNYYTEKEDLREADIIVTCLGDPYGEKGELKQGGEGINYNGALGIDQLIAYFLKA</sequence>
<organism evidence="1">
    <name type="scientific">marine sediment metagenome</name>
    <dbReference type="NCBI Taxonomy" id="412755"/>
    <lineage>
        <taxon>unclassified sequences</taxon>
        <taxon>metagenomes</taxon>
        <taxon>ecological metagenomes</taxon>
    </lineage>
</organism>
<protein>
    <recommendedName>
        <fullName evidence="2">Phosphatase</fullName>
    </recommendedName>
</protein>
<dbReference type="EMBL" id="BARW01007080">
    <property type="protein sequence ID" value="GAI84434.1"/>
    <property type="molecule type" value="Genomic_DNA"/>
</dbReference>
<dbReference type="InterPro" id="IPR044999">
    <property type="entry name" value="CbbY-like"/>
</dbReference>
<dbReference type="SFLD" id="SFLDG01129">
    <property type="entry name" value="C1.5:_HAD__Beta-PGM__Phosphata"/>
    <property type="match status" value="1"/>
</dbReference>
<dbReference type="GO" id="GO:0016787">
    <property type="term" value="F:hydrolase activity"/>
    <property type="evidence" value="ECO:0007669"/>
    <property type="project" value="InterPro"/>
</dbReference>
<dbReference type="Pfam" id="PF00702">
    <property type="entry name" value="Hydrolase"/>
    <property type="match status" value="1"/>
</dbReference>
<dbReference type="PANTHER" id="PTHR42896:SF2">
    <property type="entry name" value="CBBY-LIKE PROTEIN"/>
    <property type="match status" value="1"/>
</dbReference>
<dbReference type="AlphaFoldDB" id="X1TWM6"/>
<dbReference type="PRINTS" id="PR00413">
    <property type="entry name" value="HADHALOGNASE"/>
</dbReference>
<dbReference type="Gene3D" id="1.10.150.240">
    <property type="entry name" value="Putative phosphatase, domain 2"/>
    <property type="match status" value="1"/>
</dbReference>
<dbReference type="SUPFAM" id="SSF56784">
    <property type="entry name" value="HAD-like"/>
    <property type="match status" value="1"/>
</dbReference>
<comment type="caution">
    <text evidence="1">The sequence shown here is derived from an EMBL/GenBank/DDBJ whole genome shotgun (WGS) entry which is preliminary data.</text>
</comment>
<evidence type="ECO:0000313" key="1">
    <source>
        <dbReference type="EMBL" id="GAI84434.1"/>
    </source>
</evidence>
<accession>X1TWM6</accession>
<dbReference type="SFLD" id="SFLDS00003">
    <property type="entry name" value="Haloacid_Dehalogenase"/>
    <property type="match status" value="1"/>
</dbReference>
<name>X1TWM6_9ZZZZ</name>
<proteinExistence type="predicted"/>
<dbReference type="NCBIfam" id="TIGR01509">
    <property type="entry name" value="HAD-SF-IA-v3"/>
    <property type="match status" value="1"/>
</dbReference>
<dbReference type="InterPro" id="IPR006439">
    <property type="entry name" value="HAD-SF_hydro_IA"/>
</dbReference>
<dbReference type="InterPro" id="IPR036412">
    <property type="entry name" value="HAD-like_sf"/>
</dbReference>
<evidence type="ECO:0008006" key="2">
    <source>
        <dbReference type="Google" id="ProtNLM"/>
    </source>
</evidence>
<dbReference type="InterPro" id="IPR023198">
    <property type="entry name" value="PGP-like_dom2"/>
</dbReference>
<dbReference type="PANTHER" id="PTHR42896">
    <property type="entry name" value="XYLULOSE-1,5-BISPHOSPHATE (XUBP) PHOSPHATASE"/>
    <property type="match status" value="1"/>
</dbReference>
<dbReference type="Gene3D" id="3.40.50.1000">
    <property type="entry name" value="HAD superfamily/HAD-like"/>
    <property type="match status" value="1"/>
</dbReference>